<dbReference type="KEGG" id="nja:NSJP_0361"/>
<evidence type="ECO:0000313" key="3">
    <source>
        <dbReference type="Proteomes" id="UP000192042"/>
    </source>
</evidence>
<keyword evidence="3" id="KW-1185">Reference proteome</keyword>
<sequence>MSLKCRMPIGAGLVALVLLIGQYAYGAFGSGAITSIDKSGLVTATDLKTKQVFSFQVTDPKLLRSLKMGQLVYADFNKQQVSLDSLNPCCPIVKPQSSKQLRGPMEGGPVLDPNAPNQVRPLPQEPMQAPPNRSLQPGVGR</sequence>
<name>A0A1W1I123_9BACT</name>
<feature type="region of interest" description="Disordered" evidence="1">
    <location>
        <begin position="96"/>
        <end position="141"/>
    </location>
</feature>
<dbReference type="Proteomes" id="UP000192042">
    <property type="component" value="Chromosome I"/>
</dbReference>
<gene>
    <name evidence="2" type="ORF">NSJP_0361</name>
</gene>
<accession>A0A1W1I123</accession>
<organism evidence="2 3">
    <name type="scientific">Nitrospira japonica</name>
    <dbReference type="NCBI Taxonomy" id="1325564"/>
    <lineage>
        <taxon>Bacteria</taxon>
        <taxon>Pseudomonadati</taxon>
        <taxon>Nitrospirota</taxon>
        <taxon>Nitrospiria</taxon>
        <taxon>Nitrospirales</taxon>
        <taxon>Nitrospiraceae</taxon>
        <taxon>Nitrospira</taxon>
    </lineage>
</organism>
<evidence type="ECO:0000313" key="2">
    <source>
        <dbReference type="EMBL" id="SLM46533.1"/>
    </source>
</evidence>
<reference evidence="2 3" key="1">
    <citation type="submission" date="2017-03" db="EMBL/GenBank/DDBJ databases">
        <authorList>
            <person name="Afonso C.L."/>
            <person name="Miller P.J."/>
            <person name="Scott M.A."/>
            <person name="Spackman E."/>
            <person name="Goraichik I."/>
            <person name="Dimitrov K.M."/>
            <person name="Suarez D.L."/>
            <person name="Swayne D.E."/>
        </authorList>
    </citation>
    <scope>NUCLEOTIDE SEQUENCE [LARGE SCALE GENOMIC DNA]</scope>
    <source>
        <strain evidence="2">Genome sequencing of Nitrospira japonica strain NJ11</strain>
    </source>
</reference>
<dbReference type="RefSeq" id="WP_080885205.1">
    <property type="nucleotide sequence ID" value="NZ_LT828648.1"/>
</dbReference>
<dbReference type="STRING" id="1325564.NSJP_0361"/>
<evidence type="ECO:0000256" key="1">
    <source>
        <dbReference type="SAM" id="MobiDB-lite"/>
    </source>
</evidence>
<dbReference type="EMBL" id="LT828648">
    <property type="protein sequence ID" value="SLM46533.1"/>
    <property type="molecule type" value="Genomic_DNA"/>
</dbReference>
<dbReference type="AlphaFoldDB" id="A0A1W1I123"/>
<protein>
    <submittedName>
        <fullName evidence="2">Uncharacterized protein</fullName>
    </submittedName>
</protein>
<proteinExistence type="predicted"/>